<dbReference type="EMBL" id="FWXH01000002">
    <property type="protein sequence ID" value="SMC18110.1"/>
    <property type="molecule type" value="Genomic_DNA"/>
</dbReference>
<organism evidence="2 3">
    <name type="scientific">Clostridium acidisoli DSM 12555</name>
    <dbReference type="NCBI Taxonomy" id="1121291"/>
    <lineage>
        <taxon>Bacteria</taxon>
        <taxon>Bacillati</taxon>
        <taxon>Bacillota</taxon>
        <taxon>Clostridia</taxon>
        <taxon>Eubacteriales</taxon>
        <taxon>Clostridiaceae</taxon>
        <taxon>Clostridium</taxon>
    </lineage>
</organism>
<sequence length="307" mass="36286">MDNLITAEDVVSVITEAKCKTGCFCPYCRCEMIIKYGKYNGIQRYRCKKCKKTFSAMSFTPMNKTHYIKKWPLFIECMILGYSLRKSAKILGVTWVTLFYWRHKILNNLKHKNVKSFKKIVEIHDIYFAYSEKGSREIAKRKPRKRGYIHKSFGKDDSSVCVINVKDSEGGTLSKVTCLGIVNKRKIEKVIGKYIDKGNILCTREWREYKNFARIRGMKYYPISNKDMNSLYNIKRIKKYTNKLKVWISRFCGVASKYLDNYLAWYKLLDYIKFICNKKNITNMIIDSCSYVENDTFESLRRSKFVI</sequence>
<evidence type="ECO:0000313" key="3">
    <source>
        <dbReference type="Proteomes" id="UP000192468"/>
    </source>
</evidence>
<dbReference type="PANTHER" id="PTHR33293">
    <property type="entry name" value="INSERTION ELEMENT IS1 1 PROTEIN INSB-RELATED"/>
    <property type="match status" value="1"/>
</dbReference>
<keyword evidence="3" id="KW-1185">Reference proteome</keyword>
<dbReference type="SMART" id="SM01126">
    <property type="entry name" value="DDE_Tnp_IS1595"/>
    <property type="match status" value="1"/>
</dbReference>
<dbReference type="InterPro" id="IPR051354">
    <property type="entry name" value="Transposase_27_IS1"/>
</dbReference>
<dbReference type="OrthoDB" id="9802985at2"/>
<protein>
    <submittedName>
        <fullName evidence="2">Transposase</fullName>
    </submittedName>
</protein>
<dbReference type="STRING" id="1121291.SAMN02745134_00503"/>
<dbReference type="AlphaFoldDB" id="A0A1W1X2W6"/>
<evidence type="ECO:0000313" key="2">
    <source>
        <dbReference type="EMBL" id="SMC18110.1"/>
    </source>
</evidence>
<dbReference type="NCBIfam" id="NF033547">
    <property type="entry name" value="transpos_IS1595"/>
    <property type="match status" value="1"/>
</dbReference>
<reference evidence="2 3" key="1">
    <citation type="submission" date="2017-04" db="EMBL/GenBank/DDBJ databases">
        <authorList>
            <person name="Afonso C.L."/>
            <person name="Miller P.J."/>
            <person name="Scott M.A."/>
            <person name="Spackman E."/>
            <person name="Goraichik I."/>
            <person name="Dimitrov K.M."/>
            <person name="Suarez D.L."/>
            <person name="Swayne D.E."/>
        </authorList>
    </citation>
    <scope>NUCLEOTIDE SEQUENCE [LARGE SCALE GENOMIC DNA]</scope>
    <source>
        <strain evidence="2 3">DSM 12555</strain>
    </source>
</reference>
<proteinExistence type="predicted"/>
<dbReference type="InterPro" id="IPR024445">
    <property type="entry name" value="Tnp_ISXO2-like"/>
</dbReference>
<dbReference type="Proteomes" id="UP000192468">
    <property type="component" value="Unassembled WGS sequence"/>
</dbReference>
<evidence type="ECO:0000259" key="1">
    <source>
        <dbReference type="SMART" id="SM01126"/>
    </source>
</evidence>
<dbReference type="Pfam" id="PF12762">
    <property type="entry name" value="DDE_Tnp_IS1595"/>
    <property type="match status" value="1"/>
</dbReference>
<gene>
    <name evidence="2" type="ORF">SAMN02745134_00503</name>
</gene>
<dbReference type="PANTHER" id="PTHR33293:SF1">
    <property type="entry name" value="INSERTION ELEMENT IS1 1 PROTEIN INSB-RELATED"/>
    <property type="match status" value="1"/>
</dbReference>
<feature type="domain" description="ISXO2-like transposase" evidence="1">
    <location>
        <begin position="113"/>
        <end position="271"/>
    </location>
</feature>
<accession>A0A1W1X2W6</accession>
<name>A0A1W1X2W6_9CLOT</name>
<dbReference type="RefSeq" id="WP_084113689.1">
    <property type="nucleotide sequence ID" value="NZ_FWXH01000002.1"/>
</dbReference>